<protein>
    <recommendedName>
        <fullName evidence="2">Collagenase NC10/endostatin domain-containing protein</fullName>
    </recommendedName>
</protein>
<evidence type="ECO:0000313" key="3">
    <source>
        <dbReference type="EMBL" id="VUZ39908.1"/>
    </source>
</evidence>
<dbReference type="Proteomes" id="UP000321570">
    <property type="component" value="Unassembled WGS sequence"/>
</dbReference>
<dbReference type="SUPFAM" id="SSF56436">
    <property type="entry name" value="C-type lectin-like"/>
    <property type="match status" value="1"/>
</dbReference>
<proteinExistence type="predicted"/>
<sequence>MTSATALGILLALILQFVTSFNGISQDDNTALSRYLVPLNGLKRPFRREGSSVVKPFRNFATGLVDKDKLWLLLPWKLGKQEKFPIREDPEAVNVGSSRRSIHSTKKIFMGAYPYKLQGGELHGFAMAEMACRESGEAFFGDGGFRALLTSHHRPLDKIMPRHLSNLPLVNLHGDLLAKDWQDFLYGRLANNTLISMDGSKEEISPRWNWKYYWLGDGYRRTCTSWTSSYLMDVANVIALDYENQEVVHDIASCSSNLHLLCYSVCEDYDQFL</sequence>
<dbReference type="AlphaFoldDB" id="A0A564XZF0"/>
<name>A0A564XZF0_HYMDI</name>
<feature type="domain" description="Collagenase NC10/endostatin" evidence="2">
    <location>
        <begin position="118"/>
        <end position="262"/>
    </location>
</feature>
<accession>A0A564XZF0</accession>
<dbReference type="EMBL" id="CABIJS010000022">
    <property type="protein sequence ID" value="VUZ39908.1"/>
    <property type="molecule type" value="Genomic_DNA"/>
</dbReference>
<dbReference type="InterPro" id="IPR016187">
    <property type="entry name" value="CTDL_fold"/>
</dbReference>
<dbReference type="InterPro" id="IPR010515">
    <property type="entry name" value="Collagenase_NC10/endostatin"/>
</dbReference>
<dbReference type="InterPro" id="IPR016186">
    <property type="entry name" value="C-type_lectin-like/link_sf"/>
</dbReference>
<evidence type="ECO:0000259" key="2">
    <source>
        <dbReference type="Pfam" id="PF06482"/>
    </source>
</evidence>
<organism evidence="3 4">
    <name type="scientific">Hymenolepis diminuta</name>
    <name type="common">Rat tapeworm</name>
    <dbReference type="NCBI Taxonomy" id="6216"/>
    <lineage>
        <taxon>Eukaryota</taxon>
        <taxon>Metazoa</taxon>
        <taxon>Spiralia</taxon>
        <taxon>Lophotrochozoa</taxon>
        <taxon>Platyhelminthes</taxon>
        <taxon>Cestoda</taxon>
        <taxon>Eucestoda</taxon>
        <taxon>Cyclophyllidea</taxon>
        <taxon>Hymenolepididae</taxon>
        <taxon>Hymenolepis</taxon>
    </lineage>
</organism>
<feature type="signal peptide" evidence="1">
    <location>
        <begin position="1"/>
        <end position="20"/>
    </location>
</feature>
<feature type="chain" id="PRO_5022111878" description="Collagenase NC10/endostatin domain-containing protein" evidence="1">
    <location>
        <begin position="21"/>
        <end position="273"/>
    </location>
</feature>
<keyword evidence="4" id="KW-1185">Reference proteome</keyword>
<keyword evidence="1" id="KW-0732">Signal</keyword>
<reference evidence="3 4" key="1">
    <citation type="submission" date="2019-07" db="EMBL/GenBank/DDBJ databases">
        <authorList>
            <person name="Jastrzebski P J."/>
            <person name="Paukszto L."/>
            <person name="Jastrzebski P J."/>
        </authorList>
    </citation>
    <scope>NUCLEOTIDE SEQUENCE [LARGE SCALE GENOMIC DNA]</scope>
    <source>
        <strain evidence="3 4">WMS-il1</strain>
    </source>
</reference>
<evidence type="ECO:0000256" key="1">
    <source>
        <dbReference type="SAM" id="SignalP"/>
    </source>
</evidence>
<gene>
    <name evidence="3" type="ORF">WMSIL1_LOCUS986</name>
</gene>
<dbReference type="Gene3D" id="3.10.100.10">
    <property type="entry name" value="Mannose-Binding Protein A, subunit A"/>
    <property type="match status" value="1"/>
</dbReference>
<dbReference type="Pfam" id="PF06482">
    <property type="entry name" value="Endostatin"/>
    <property type="match status" value="1"/>
</dbReference>
<evidence type="ECO:0000313" key="4">
    <source>
        <dbReference type="Proteomes" id="UP000321570"/>
    </source>
</evidence>